<accession>A0A3Q2ZRX2</accession>
<reference evidence="5" key="1">
    <citation type="submission" date="2025-08" db="UniProtKB">
        <authorList>
            <consortium name="Ensembl"/>
        </authorList>
    </citation>
    <scope>IDENTIFICATION</scope>
</reference>
<feature type="domain" description="RRM" evidence="4">
    <location>
        <begin position="349"/>
        <end position="426"/>
    </location>
</feature>
<dbReference type="SMART" id="SM00360">
    <property type="entry name" value="RRM"/>
    <property type="match status" value="4"/>
</dbReference>
<dbReference type="Gene3D" id="3.30.70.330">
    <property type="match status" value="4"/>
</dbReference>
<keyword evidence="6" id="KW-1185">Reference proteome</keyword>
<dbReference type="InterPro" id="IPR035979">
    <property type="entry name" value="RBD_domain_sf"/>
</dbReference>
<dbReference type="OMA" id="GLNHGCL"/>
<dbReference type="GO" id="GO:0003723">
    <property type="term" value="F:RNA binding"/>
    <property type="evidence" value="ECO:0007669"/>
    <property type="project" value="UniProtKB-UniRule"/>
</dbReference>
<dbReference type="PROSITE" id="PS50102">
    <property type="entry name" value="RRM"/>
    <property type="match status" value="1"/>
</dbReference>
<dbReference type="InterPro" id="IPR050666">
    <property type="entry name" value="ESRP"/>
</dbReference>
<dbReference type="InterPro" id="IPR000504">
    <property type="entry name" value="RRM_dom"/>
</dbReference>
<dbReference type="Ensembl" id="ENSKMAT00000006659.1">
    <property type="protein sequence ID" value="ENSKMAP00000006551.1"/>
    <property type="gene ID" value="ENSKMAG00000004958.1"/>
</dbReference>
<dbReference type="Pfam" id="PF00076">
    <property type="entry name" value="RRM_1"/>
    <property type="match status" value="1"/>
</dbReference>
<name>A0A3Q2ZRX2_KRYMA</name>
<evidence type="ECO:0000313" key="5">
    <source>
        <dbReference type="Ensembl" id="ENSKMAP00000006551.1"/>
    </source>
</evidence>
<dbReference type="PANTHER" id="PTHR13976">
    <property type="entry name" value="HETEROGENEOUS NUCLEAR RIBONUCLEOPROTEIN-RELATED"/>
    <property type="match status" value="1"/>
</dbReference>
<dbReference type="SUPFAM" id="SSF54928">
    <property type="entry name" value="RNA-binding domain, RBD"/>
    <property type="match status" value="3"/>
</dbReference>
<dbReference type="GeneTree" id="ENSGT00940000158322"/>
<evidence type="ECO:0000313" key="6">
    <source>
        <dbReference type="Proteomes" id="UP000264800"/>
    </source>
</evidence>
<sequence length="436" mass="48525">MSVILRLQGLDEKAGSDDIRSFFEPLHIPDGGVYIVGGSLREAFIAFRTEREAQLAMRQSGRPIKGSKVLLHISSMAQLEHRLESLIKAKASRLAAPQPQSAATFPSSPREDNDAANLLPSAEPGYVRLFGLPASTTKEDICNFFKGLTVQEAIVNVRLGPSRGCVVKFAKIRDAFDALRFNKQLLGSVCVEVRGADEKMWLGALEECENFPLKPSKRQKLDYIVVVSNLLCTMTKTEIKELFGCPNISHKNVLHLLDKNGSRTDKAFLIFNRAEDFDYAINLSGCHVGSDTIQVSSITRKDMSQMLLKNHPKYQRSARADPRLCRRRESDSAELEALPSKNLGQALQTCLFVRNMPADVQRSQIKNLFCQFKLKTDDIILLRDRNGDGTGEAVIKFQSEKLAAQAQTIHGKTFLGTNVLLTRISMKQMEDILASV</sequence>
<keyword evidence="1" id="KW-0677">Repeat</keyword>
<dbReference type="InterPro" id="IPR012677">
    <property type="entry name" value="Nucleotide-bd_a/b_plait_sf"/>
</dbReference>
<evidence type="ECO:0000256" key="3">
    <source>
        <dbReference type="PROSITE-ProRule" id="PRU00176"/>
    </source>
</evidence>
<proteinExistence type="predicted"/>
<protein>
    <submittedName>
        <fullName evidence="5">RNA binding motif protein 12Ba</fullName>
    </submittedName>
</protein>
<dbReference type="AlphaFoldDB" id="A0A3Q2ZRX2"/>
<reference evidence="5" key="2">
    <citation type="submission" date="2025-09" db="UniProtKB">
        <authorList>
            <consortium name="Ensembl"/>
        </authorList>
    </citation>
    <scope>IDENTIFICATION</scope>
</reference>
<keyword evidence="2 3" id="KW-0694">RNA-binding</keyword>
<evidence type="ECO:0000259" key="4">
    <source>
        <dbReference type="PROSITE" id="PS50102"/>
    </source>
</evidence>
<dbReference type="Proteomes" id="UP000264800">
    <property type="component" value="Unplaced"/>
</dbReference>
<evidence type="ECO:0000256" key="2">
    <source>
        <dbReference type="ARBA" id="ARBA00022884"/>
    </source>
</evidence>
<evidence type="ECO:0000256" key="1">
    <source>
        <dbReference type="ARBA" id="ARBA00022737"/>
    </source>
</evidence>
<organism evidence="5 6">
    <name type="scientific">Kryptolebias marmoratus</name>
    <name type="common">Mangrove killifish</name>
    <name type="synonym">Rivulus marmoratus</name>
    <dbReference type="NCBI Taxonomy" id="37003"/>
    <lineage>
        <taxon>Eukaryota</taxon>
        <taxon>Metazoa</taxon>
        <taxon>Chordata</taxon>
        <taxon>Craniata</taxon>
        <taxon>Vertebrata</taxon>
        <taxon>Euteleostomi</taxon>
        <taxon>Actinopterygii</taxon>
        <taxon>Neopterygii</taxon>
        <taxon>Teleostei</taxon>
        <taxon>Neoteleostei</taxon>
        <taxon>Acanthomorphata</taxon>
        <taxon>Ovalentaria</taxon>
        <taxon>Atherinomorphae</taxon>
        <taxon>Cyprinodontiformes</taxon>
        <taxon>Rivulidae</taxon>
        <taxon>Kryptolebias</taxon>
    </lineage>
</organism>